<evidence type="ECO:0000313" key="19">
    <source>
        <dbReference type="Proteomes" id="UP000032232"/>
    </source>
</evidence>
<dbReference type="EC" id="4.2.1.33" evidence="7"/>
<keyword evidence="13" id="KW-0408">Iron</keyword>
<dbReference type="Pfam" id="PF00330">
    <property type="entry name" value="Aconitase"/>
    <property type="match status" value="1"/>
</dbReference>
<evidence type="ECO:0000256" key="6">
    <source>
        <dbReference type="ARBA" id="ARBA00011271"/>
    </source>
</evidence>
<protein>
    <recommendedName>
        <fullName evidence="8">3-isopropylmalate dehydratase</fullName>
        <ecNumber evidence="7">4.2.1.33</ecNumber>
    </recommendedName>
</protein>
<dbReference type="GO" id="GO:0009098">
    <property type="term" value="P:L-leucine biosynthetic process"/>
    <property type="evidence" value="ECO:0007669"/>
    <property type="project" value="UniProtKB-UniPathway"/>
</dbReference>
<dbReference type="NCBIfam" id="NF009116">
    <property type="entry name" value="PRK12466.1"/>
    <property type="match status" value="1"/>
</dbReference>
<keyword evidence="16" id="KW-0100">Branched-chain amino acid biosynthesis</keyword>
<dbReference type="GO" id="GO:0051539">
    <property type="term" value="F:4 iron, 4 sulfur cluster binding"/>
    <property type="evidence" value="ECO:0007669"/>
    <property type="project" value="UniProtKB-KW"/>
</dbReference>
<dbReference type="RefSeq" id="WP_043918815.1">
    <property type="nucleotide sequence ID" value="NZ_FZPF01000006.1"/>
</dbReference>
<dbReference type="InterPro" id="IPR036008">
    <property type="entry name" value="Aconitase_4Fe-4S_dom"/>
</dbReference>
<organism evidence="18 19">
    <name type="scientific">Jannaschia aquimarina</name>
    <dbReference type="NCBI Taxonomy" id="935700"/>
    <lineage>
        <taxon>Bacteria</taxon>
        <taxon>Pseudomonadati</taxon>
        <taxon>Pseudomonadota</taxon>
        <taxon>Alphaproteobacteria</taxon>
        <taxon>Rhodobacterales</taxon>
        <taxon>Roseobacteraceae</taxon>
        <taxon>Jannaschia</taxon>
    </lineage>
</organism>
<evidence type="ECO:0000256" key="7">
    <source>
        <dbReference type="ARBA" id="ARBA00011998"/>
    </source>
</evidence>
<dbReference type="InterPro" id="IPR004430">
    <property type="entry name" value="3-IsopropMal_deHydase_lsu"/>
</dbReference>
<evidence type="ECO:0000256" key="13">
    <source>
        <dbReference type="ARBA" id="ARBA00023004"/>
    </source>
</evidence>
<keyword evidence="14" id="KW-0411">Iron-sulfur</keyword>
<comment type="subunit">
    <text evidence="6">Heterodimer of LeuC and LeuD.</text>
</comment>
<dbReference type="InterPro" id="IPR050067">
    <property type="entry name" value="IPM_dehydratase_rel_enz"/>
</dbReference>
<dbReference type="NCBIfam" id="NF004016">
    <property type="entry name" value="PRK05478.1"/>
    <property type="match status" value="1"/>
</dbReference>
<evidence type="ECO:0000256" key="5">
    <source>
        <dbReference type="ARBA" id="ARBA00007185"/>
    </source>
</evidence>
<comment type="pathway">
    <text evidence="4">Amino-acid biosynthesis; L-leucine biosynthesis; L-leucine from 3-methyl-2-oxobutanoate: step 2/4.</text>
</comment>
<evidence type="ECO:0000256" key="16">
    <source>
        <dbReference type="ARBA" id="ARBA00023304"/>
    </source>
</evidence>
<keyword evidence="15 18" id="KW-0456">Lyase</keyword>
<dbReference type="UniPathway" id="UPA00048">
    <property type="reaction ID" value="UER00071"/>
</dbReference>
<sequence length="459" mass="48630">MKTLYEKLLDAHTVRRIDDDTVLLYVDFHVMNEYTSPQAFAGLHEAGRSVRDPGRHLAIVDHVSPTRAIASLDEVEDAGGRLQIETLAENCARHEIELIDLFDPRQGIEHVVVPDLGLAWPGTTILCGDSHTTTYGAFGALAYGIGTSEIEHILATQTVEHSVLKPMRITLTGAPGAGVTAKDMVMAVIARIGANGAAGHAVEWDGPAVAALGMEGRMTLCNMIVEAGARVAVIAPDGMALAHLGGRPHAPTGDAWDALAAHATTLRTDEGAVFAREVEIDVAAIAPLVTWGTSPDQAAPIFATVPDPRGDADRRALDYMDLVPGMPLHTIQIDRAFIGSCTNARIEDLRAAAQILRGRRVADGVTAICVPGSKAVRAQAEAEGLDAIFREAGFEWRGSGCSMCLAMNDDVAATGERLASSTNRNFEGRQGRGARTHLMSPAMVAAAAVTGHLTDVRKL</sequence>
<dbReference type="PRINTS" id="PR00415">
    <property type="entry name" value="ACONITASE"/>
</dbReference>
<comment type="caution">
    <text evidence="18">The sequence shown here is derived from an EMBL/GenBank/DDBJ whole genome shotgun (WGS) entry which is preliminary data.</text>
</comment>
<accession>A0A0D1CNB8</accession>
<keyword evidence="10" id="KW-0004">4Fe-4S</keyword>
<reference evidence="18 19" key="1">
    <citation type="submission" date="2015-02" db="EMBL/GenBank/DDBJ databases">
        <title>Genome Sequence of Jannaschia aquimarina DSM28248, a member of the Roseobacter clade.</title>
        <authorList>
            <person name="Voget S."/>
            <person name="Daniel R."/>
        </authorList>
    </citation>
    <scope>NUCLEOTIDE SEQUENCE [LARGE SCALE GENOMIC DNA]</scope>
    <source>
        <strain evidence="18 19">GSW-M26</strain>
    </source>
</reference>
<evidence type="ECO:0000256" key="1">
    <source>
        <dbReference type="ARBA" id="ARBA00000491"/>
    </source>
</evidence>
<keyword evidence="19" id="KW-1185">Reference proteome</keyword>
<evidence type="ECO:0000256" key="12">
    <source>
        <dbReference type="ARBA" id="ARBA00022723"/>
    </source>
</evidence>
<evidence type="ECO:0000256" key="9">
    <source>
        <dbReference type="ARBA" id="ARBA00022430"/>
    </source>
</evidence>
<dbReference type="Gene3D" id="3.30.499.10">
    <property type="entry name" value="Aconitase, domain 3"/>
    <property type="match status" value="2"/>
</dbReference>
<dbReference type="EMBL" id="JYFE01000037">
    <property type="protein sequence ID" value="KIT16242.1"/>
    <property type="molecule type" value="Genomic_DNA"/>
</dbReference>
<proteinExistence type="inferred from homology"/>
<evidence type="ECO:0000313" key="18">
    <source>
        <dbReference type="EMBL" id="KIT16242.1"/>
    </source>
</evidence>
<dbReference type="PANTHER" id="PTHR43822">
    <property type="entry name" value="HOMOACONITASE, MITOCHONDRIAL-RELATED"/>
    <property type="match status" value="1"/>
</dbReference>
<dbReference type="InterPro" id="IPR001030">
    <property type="entry name" value="Acoase/IPM_deHydtase_lsu_aba"/>
</dbReference>
<evidence type="ECO:0000259" key="17">
    <source>
        <dbReference type="Pfam" id="PF00330"/>
    </source>
</evidence>
<keyword evidence="12" id="KW-0479">Metal-binding</keyword>
<dbReference type="AlphaFoldDB" id="A0A0D1CNB8"/>
<comment type="cofactor">
    <cofactor evidence="2">
        <name>[4Fe-4S] cluster</name>
        <dbReference type="ChEBI" id="CHEBI:49883"/>
    </cofactor>
</comment>
<evidence type="ECO:0000256" key="14">
    <source>
        <dbReference type="ARBA" id="ARBA00023014"/>
    </source>
</evidence>
<dbReference type="GO" id="GO:0003861">
    <property type="term" value="F:3-isopropylmalate dehydratase activity"/>
    <property type="evidence" value="ECO:0007669"/>
    <property type="project" value="UniProtKB-EC"/>
</dbReference>
<dbReference type="InterPro" id="IPR015931">
    <property type="entry name" value="Acnase/IPM_dHydase_lsu_aba_1/3"/>
</dbReference>
<feature type="domain" description="Aconitase/3-isopropylmalate dehydratase large subunit alpha/beta/alpha" evidence="17">
    <location>
        <begin position="6"/>
        <end position="451"/>
    </location>
</feature>
<evidence type="ECO:0000256" key="10">
    <source>
        <dbReference type="ARBA" id="ARBA00022485"/>
    </source>
</evidence>
<keyword evidence="9" id="KW-0432">Leucine biosynthesis</keyword>
<name>A0A0D1CNB8_9RHOB</name>
<keyword evidence="11" id="KW-0028">Amino-acid biosynthesis</keyword>
<dbReference type="InterPro" id="IPR018136">
    <property type="entry name" value="Aconitase_4Fe-4S_BS"/>
</dbReference>
<dbReference type="GO" id="GO:0046872">
    <property type="term" value="F:metal ion binding"/>
    <property type="evidence" value="ECO:0007669"/>
    <property type="project" value="UniProtKB-KW"/>
</dbReference>
<comment type="catalytic activity">
    <reaction evidence="1">
        <text>(2R,3S)-3-isopropylmalate = (2S)-2-isopropylmalate</text>
        <dbReference type="Rhea" id="RHEA:32287"/>
        <dbReference type="ChEBI" id="CHEBI:1178"/>
        <dbReference type="ChEBI" id="CHEBI:35121"/>
        <dbReference type="EC" id="4.2.1.33"/>
    </reaction>
</comment>
<evidence type="ECO:0000256" key="2">
    <source>
        <dbReference type="ARBA" id="ARBA00001966"/>
    </source>
</evidence>
<evidence type="ECO:0000256" key="3">
    <source>
        <dbReference type="ARBA" id="ARBA00002695"/>
    </source>
</evidence>
<comment type="similarity">
    <text evidence="5">Belongs to the aconitase/IPM isomerase family.</text>
</comment>
<dbReference type="SUPFAM" id="SSF53732">
    <property type="entry name" value="Aconitase iron-sulfur domain"/>
    <property type="match status" value="1"/>
</dbReference>
<dbReference type="NCBIfam" id="TIGR00170">
    <property type="entry name" value="leuC"/>
    <property type="match status" value="1"/>
</dbReference>
<evidence type="ECO:0000256" key="15">
    <source>
        <dbReference type="ARBA" id="ARBA00023239"/>
    </source>
</evidence>
<dbReference type="PATRIC" id="fig|935700.4.peg.2061"/>
<comment type="function">
    <text evidence="3">Catalyzes the isomerization between 2-isopropylmalate and 3-isopropylmalate, via the formation of 2-isopropylmaleate.</text>
</comment>
<dbReference type="InterPro" id="IPR033941">
    <property type="entry name" value="IPMI_cat"/>
</dbReference>
<dbReference type="CDD" id="cd01583">
    <property type="entry name" value="IPMI"/>
    <property type="match status" value="1"/>
</dbReference>
<evidence type="ECO:0000256" key="11">
    <source>
        <dbReference type="ARBA" id="ARBA00022605"/>
    </source>
</evidence>
<dbReference type="OrthoDB" id="9802769at2"/>
<dbReference type="PROSITE" id="PS00450">
    <property type="entry name" value="ACONITASE_1"/>
    <property type="match status" value="1"/>
</dbReference>
<gene>
    <name evidence="18" type="primary">leuC_2</name>
    <name evidence="18" type="ORF">jaqu_19940</name>
</gene>
<dbReference type="STRING" id="935700.jaqu_19940"/>
<dbReference type="PROSITE" id="PS01244">
    <property type="entry name" value="ACONITASE_2"/>
    <property type="match status" value="1"/>
</dbReference>
<dbReference type="FunFam" id="3.30.499.10:FF:000007">
    <property type="entry name" value="3-isopropylmalate dehydratase large subunit"/>
    <property type="match status" value="1"/>
</dbReference>
<dbReference type="PANTHER" id="PTHR43822:SF9">
    <property type="entry name" value="3-ISOPROPYLMALATE DEHYDRATASE"/>
    <property type="match status" value="1"/>
</dbReference>
<evidence type="ECO:0000256" key="8">
    <source>
        <dbReference type="ARBA" id="ARBA00014371"/>
    </source>
</evidence>
<evidence type="ECO:0000256" key="4">
    <source>
        <dbReference type="ARBA" id="ARBA00004729"/>
    </source>
</evidence>
<dbReference type="Proteomes" id="UP000032232">
    <property type="component" value="Unassembled WGS sequence"/>
</dbReference>